<dbReference type="OrthoDB" id="9763537at2"/>
<dbReference type="Pfam" id="PF01979">
    <property type="entry name" value="Amidohydro_1"/>
    <property type="match status" value="1"/>
</dbReference>
<dbReference type="Gene3D" id="3.20.20.140">
    <property type="entry name" value="Metal-dependent hydrolases"/>
    <property type="match status" value="1"/>
</dbReference>
<dbReference type="GO" id="GO:0008798">
    <property type="term" value="F:beta-aspartyl-peptidase activity"/>
    <property type="evidence" value="ECO:0007669"/>
    <property type="project" value="UniProtKB-EC"/>
</dbReference>
<dbReference type="AlphaFoldDB" id="A0A4R4RMU2"/>
<keyword evidence="3" id="KW-0378">Hydrolase</keyword>
<comment type="cofactor">
    <cofactor evidence="1">
        <name>Zn(2+)</name>
        <dbReference type="ChEBI" id="CHEBI:29105"/>
    </cofactor>
</comment>
<comment type="caution">
    <text evidence="3">The sequence shown here is derived from an EMBL/GenBank/DDBJ whole genome shotgun (WGS) entry which is preliminary data.</text>
</comment>
<dbReference type="InterPro" id="IPR011059">
    <property type="entry name" value="Metal-dep_hydrolase_composite"/>
</dbReference>
<evidence type="ECO:0000313" key="4">
    <source>
        <dbReference type="Proteomes" id="UP000295621"/>
    </source>
</evidence>
<dbReference type="Proteomes" id="UP000295621">
    <property type="component" value="Unassembled WGS sequence"/>
</dbReference>
<accession>A0A4R4RMU2</accession>
<organism evidence="3 4">
    <name type="scientific">Jiangella ureilytica</name>
    <dbReference type="NCBI Taxonomy" id="2530374"/>
    <lineage>
        <taxon>Bacteria</taxon>
        <taxon>Bacillati</taxon>
        <taxon>Actinomycetota</taxon>
        <taxon>Actinomycetes</taxon>
        <taxon>Jiangellales</taxon>
        <taxon>Jiangellaceae</taxon>
        <taxon>Jiangella</taxon>
    </lineage>
</organism>
<dbReference type="EC" id="3.4.19.5" evidence="3"/>
<dbReference type="PANTHER" id="PTHR11647:SF1">
    <property type="entry name" value="COLLAPSIN RESPONSE MEDIATOR PROTEIN"/>
    <property type="match status" value="1"/>
</dbReference>
<evidence type="ECO:0000313" key="3">
    <source>
        <dbReference type="EMBL" id="TDC49992.1"/>
    </source>
</evidence>
<dbReference type="InterPro" id="IPR032466">
    <property type="entry name" value="Metal_Hydrolase"/>
</dbReference>
<dbReference type="SUPFAM" id="SSF51556">
    <property type="entry name" value="Metallo-dependent hydrolases"/>
    <property type="match status" value="1"/>
</dbReference>
<name>A0A4R4RMU2_9ACTN</name>
<dbReference type="Gene3D" id="2.30.40.10">
    <property type="entry name" value="Urease, subunit C, domain 1"/>
    <property type="match status" value="1"/>
</dbReference>
<keyword evidence="4" id="KW-1185">Reference proteome</keyword>
<feature type="domain" description="Amidohydrolase-related" evidence="2">
    <location>
        <begin position="54"/>
        <end position="371"/>
    </location>
</feature>
<gene>
    <name evidence="3" type="ORF">E1212_16340</name>
</gene>
<reference evidence="3 4" key="1">
    <citation type="submission" date="2019-02" db="EMBL/GenBank/DDBJ databases">
        <title>Draft genome sequences of novel Actinobacteria.</title>
        <authorList>
            <person name="Sahin N."/>
            <person name="Ay H."/>
            <person name="Saygin H."/>
        </authorList>
    </citation>
    <scope>NUCLEOTIDE SEQUENCE [LARGE SCALE GENOMIC DNA]</scope>
    <source>
        <strain evidence="3 4">KC603</strain>
    </source>
</reference>
<dbReference type="GO" id="GO:0016810">
    <property type="term" value="F:hydrolase activity, acting on carbon-nitrogen (but not peptide) bonds"/>
    <property type="evidence" value="ECO:0007669"/>
    <property type="project" value="InterPro"/>
</dbReference>
<dbReference type="InterPro" id="IPR006680">
    <property type="entry name" value="Amidohydro-rel"/>
</dbReference>
<protein>
    <submittedName>
        <fullName evidence="3">Beta-aspartyl-peptidase</fullName>
        <ecNumber evidence="3">3.4.19.5</ecNumber>
    </submittedName>
</protein>
<proteinExistence type="predicted"/>
<evidence type="ECO:0000259" key="2">
    <source>
        <dbReference type="Pfam" id="PF01979"/>
    </source>
</evidence>
<dbReference type="RefSeq" id="WP_131984313.1">
    <property type="nucleotide sequence ID" value="NZ_SMKL01000035.1"/>
</dbReference>
<sequence>MTELSAIRNGHVHAPEDVGVRDLLLAGGRIVAIEERLDLGGLDVVEVDAAGRRVVPGLVDGHLHVIGGGGNEGYASRIPELWVGELALAGITTVVAPPGLDMVAKNLEGLLAKTYALESEGISAYAMAGGFQRPFRTVTGSLLGDLFTIEKFIGVKVALGEVKATPFRDEELVELAAQLHYLAGATGKACLLHAHLGQSADPAGQFLHAMRTSGVPAHRFQATHGNYTEHTMQAVLDVAAAGGFVDFNPILTPTFGHPRAVPAAEAIARTLAAGVDPSLVTMTTDGNASVPILLADGSRDVYEKSLGWLWDTVAELVRDHDQPLERALSFVTSNPARALGLERKGRVRVGGDADLLIIDDDLRIADVFARGQQLVAHGRALVRSMYEPASGVVQQ</sequence>
<dbReference type="SUPFAM" id="SSF51338">
    <property type="entry name" value="Composite domain of metallo-dependent hydrolases"/>
    <property type="match status" value="1"/>
</dbReference>
<evidence type="ECO:0000256" key="1">
    <source>
        <dbReference type="ARBA" id="ARBA00001947"/>
    </source>
</evidence>
<dbReference type="EMBL" id="SMKL01000035">
    <property type="protein sequence ID" value="TDC49992.1"/>
    <property type="molecule type" value="Genomic_DNA"/>
</dbReference>
<dbReference type="InterPro" id="IPR050378">
    <property type="entry name" value="Metallo-dep_Hydrolases_sf"/>
</dbReference>
<dbReference type="PANTHER" id="PTHR11647">
    <property type="entry name" value="HYDRANTOINASE/DIHYDROPYRIMIDINASE FAMILY MEMBER"/>
    <property type="match status" value="1"/>
</dbReference>